<evidence type="ECO:0000313" key="3">
    <source>
        <dbReference type="Proteomes" id="UP000054837"/>
    </source>
</evidence>
<organism evidence="2 3">
    <name type="scientific">Serinicoccus chungangensis</name>
    <dbReference type="NCBI Taxonomy" id="767452"/>
    <lineage>
        <taxon>Bacteria</taxon>
        <taxon>Bacillati</taxon>
        <taxon>Actinomycetota</taxon>
        <taxon>Actinomycetes</taxon>
        <taxon>Micrococcales</taxon>
        <taxon>Ornithinimicrobiaceae</taxon>
        <taxon>Serinicoccus</taxon>
    </lineage>
</organism>
<dbReference type="STRING" id="767452.AVL62_01145"/>
<keyword evidence="3" id="KW-1185">Reference proteome</keyword>
<proteinExistence type="predicted"/>
<evidence type="ECO:0000313" key="2">
    <source>
        <dbReference type="EMBL" id="KUG53436.1"/>
    </source>
</evidence>
<protein>
    <recommendedName>
        <fullName evidence="4">ESX secretion-associated protein EspG</fullName>
    </recommendedName>
</protein>
<comment type="caution">
    <text evidence="2">The sequence shown here is derived from an EMBL/GenBank/DDBJ whole genome shotgun (WGS) entry which is preliminary data.</text>
</comment>
<reference evidence="2 3" key="1">
    <citation type="submission" date="2015-12" db="EMBL/GenBank/DDBJ databases">
        <title>Serinicoccus chungangenesis strain CD08_5 genome sequencing and assembly.</title>
        <authorList>
            <person name="Chander A.M."/>
            <person name="Kaur G."/>
            <person name="Nair G.R."/>
            <person name="Dhawan D.K."/>
            <person name="Kochhar R.K."/>
            <person name="Mayilraj S."/>
            <person name="Bhadada S.K."/>
        </authorList>
    </citation>
    <scope>NUCLEOTIDE SEQUENCE [LARGE SCALE GENOMIC DNA]</scope>
    <source>
        <strain evidence="2 3">CD08_5</strain>
    </source>
</reference>
<accession>A0A0W8I5E9</accession>
<dbReference type="Proteomes" id="UP000054837">
    <property type="component" value="Unassembled WGS sequence"/>
</dbReference>
<name>A0A0W8I5E9_9MICO</name>
<dbReference type="AlphaFoldDB" id="A0A0W8I5E9"/>
<sequence length="249" mass="25780">MLRQPAPAPGSEPMTLRVEGDALLVDTGTWARLAGAEEVDPELAQVASTVPGGEQALEAGRDPRAVVQVQTATPGGVFTHEAWVGEDALAVLLDLGLGEDRRLLVLPPDHLAASLARMVGLAPRSHAPADREPRAVSEADLEAWFAQGEEAPADAGVPRRPADVGQGAESHGTPSVGRAGADLGADRAWRLVAAAVGSDDAPLMLAAVDGRDSGLWIVGADPDLRLVPVTPTEVWRELASVLLALTPPT</sequence>
<dbReference type="EMBL" id="LQBL01000028">
    <property type="protein sequence ID" value="KUG53436.1"/>
    <property type="molecule type" value="Genomic_DNA"/>
</dbReference>
<evidence type="ECO:0008006" key="4">
    <source>
        <dbReference type="Google" id="ProtNLM"/>
    </source>
</evidence>
<feature type="region of interest" description="Disordered" evidence="1">
    <location>
        <begin position="150"/>
        <end position="179"/>
    </location>
</feature>
<gene>
    <name evidence="2" type="ORF">AVL62_01145</name>
</gene>
<evidence type="ECO:0000256" key="1">
    <source>
        <dbReference type="SAM" id="MobiDB-lite"/>
    </source>
</evidence>